<evidence type="ECO:0000256" key="5">
    <source>
        <dbReference type="ARBA" id="ARBA00022490"/>
    </source>
</evidence>
<dbReference type="Proteomes" id="UP000253940">
    <property type="component" value="Chromosome"/>
</dbReference>
<protein>
    <recommendedName>
        <fullName evidence="9">5'-nucleotidase SurE</fullName>
        <ecNumber evidence="9">3.1.3.5</ecNumber>
    </recommendedName>
    <alternativeName>
        <fullName evidence="9">Nucleoside 5'-monophosphate phosphohydrolase</fullName>
    </alternativeName>
</protein>
<feature type="binding site" evidence="9">
    <location>
        <position position="91"/>
    </location>
    <ligand>
        <name>a divalent metal cation</name>
        <dbReference type="ChEBI" id="CHEBI:60240"/>
    </ligand>
</feature>
<feature type="binding site" evidence="9">
    <location>
        <position position="9"/>
    </location>
    <ligand>
        <name>a divalent metal cation</name>
        <dbReference type="ChEBI" id="CHEBI:60240"/>
    </ligand>
</feature>
<keyword evidence="8 9" id="KW-0378">Hydrolase</keyword>
<dbReference type="Gene3D" id="3.40.1210.10">
    <property type="entry name" value="Survival protein SurE-like phosphatase/nucleotidase"/>
    <property type="match status" value="1"/>
</dbReference>
<evidence type="ECO:0000256" key="3">
    <source>
        <dbReference type="ARBA" id="ARBA00004496"/>
    </source>
</evidence>
<comment type="cofactor">
    <cofactor evidence="9">
        <name>a divalent metal cation</name>
        <dbReference type="ChEBI" id="CHEBI:60240"/>
    </cofactor>
    <text evidence="9">Binds 1 divalent metal cation per subunit.</text>
</comment>
<dbReference type="RefSeq" id="WP_114898312.1">
    <property type="nucleotide sequence ID" value="NZ_CP031222.1"/>
</dbReference>
<dbReference type="GO" id="GO:0005737">
    <property type="term" value="C:cytoplasm"/>
    <property type="evidence" value="ECO:0007669"/>
    <property type="project" value="UniProtKB-SubCell"/>
</dbReference>
<keyword evidence="5 9" id="KW-0963">Cytoplasm</keyword>
<feature type="binding site" evidence="9">
    <location>
        <position position="39"/>
    </location>
    <ligand>
        <name>a divalent metal cation</name>
        <dbReference type="ChEBI" id="CHEBI:60240"/>
    </ligand>
</feature>
<dbReference type="Pfam" id="PF01975">
    <property type="entry name" value="SurE"/>
    <property type="match status" value="1"/>
</dbReference>
<evidence type="ECO:0000256" key="6">
    <source>
        <dbReference type="ARBA" id="ARBA00022723"/>
    </source>
</evidence>
<evidence type="ECO:0000256" key="1">
    <source>
        <dbReference type="ARBA" id="ARBA00000815"/>
    </source>
</evidence>
<reference evidence="11 12" key="1">
    <citation type="submission" date="2018-07" db="EMBL/GenBank/DDBJ databases">
        <title>Genome sequencing of Moraxellaceae gen. HYN0046.</title>
        <authorList>
            <person name="Kim M."/>
            <person name="Yi H."/>
        </authorList>
    </citation>
    <scope>NUCLEOTIDE SEQUENCE [LARGE SCALE GENOMIC DNA]</scope>
    <source>
        <strain evidence="11 12">HYN0046</strain>
    </source>
</reference>
<evidence type="ECO:0000313" key="12">
    <source>
        <dbReference type="Proteomes" id="UP000253940"/>
    </source>
</evidence>
<keyword evidence="12" id="KW-1185">Reference proteome</keyword>
<name>A0A345P4J3_9GAMM</name>
<comment type="catalytic activity">
    <reaction evidence="1 9">
        <text>a ribonucleoside 5'-phosphate + H2O = a ribonucleoside + phosphate</text>
        <dbReference type="Rhea" id="RHEA:12484"/>
        <dbReference type="ChEBI" id="CHEBI:15377"/>
        <dbReference type="ChEBI" id="CHEBI:18254"/>
        <dbReference type="ChEBI" id="CHEBI:43474"/>
        <dbReference type="ChEBI" id="CHEBI:58043"/>
        <dbReference type="EC" id="3.1.3.5"/>
    </reaction>
</comment>
<feature type="domain" description="Survival protein SurE-like phosphatase/nucleotidase" evidence="10">
    <location>
        <begin position="3"/>
        <end position="185"/>
    </location>
</feature>
<dbReference type="InterPro" id="IPR002828">
    <property type="entry name" value="SurE-like_Pase/nucleotidase"/>
</dbReference>
<dbReference type="FunFam" id="3.40.1210.10:FF:000001">
    <property type="entry name" value="5'/3'-nucleotidase SurE"/>
    <property type="match status" value="1"/>
</dbReference>
<evidence type="ECO:0000256" key="7">
    <source>
        <dbReference type="ARBA" id="ARBA00022741"/>
    </source>
</evidence>
<accession>A0A345P4J3</accession>
<dbReference type="OrthoDB" id="9780815at2"/>
<dbReference type="PANTHER" id="PTHR30457">
    <property type="entry name" value="5'-NUCLEOTIDASE SURE"/>
    <property type="match status" value="1"/>
</dbReference>
<comment type="cofactor">
    <cofactor evidence="2">
        <name>Mg(2+)</name>
        <dbReference type="ChEBI" id="CHEBI:18420"/>
    </cofactor>
</comment>
<dbReference type="GO" id="GO:0046872">
    <property type="term" value="F:metal ion binding"/>
    <property type="evidence" value="ECO:0007669"/>
    <property type="project" value="UniProtKB-UniRule"/>
</dbReference>
<comment type="similarity">
    <text evidence="4 9">Belongs to the SurE nucleotidase family.</text>
</comment>
<gene>
    <name evidence="9 11" type="primary">surE</name>
    <name evidence="11" type="ORF">HYN46_04670</name>
</gene>
<dbReference type="GO" id="GO:0004309">
    <property type="term" value="F:exopolyphosphatase activity"/>
    <property type="evidence" value="ECO:0007669"/>
    <property type="project" value="TreeGrafter"/>
</dbReference>
<dbReference type="HAMAP" id="MF_00060">
    <property type="entry name" value="SurE"/>
    <property type="match status" value="1"/>
</dbReference>
<sequence length="278" mass="29785">MRILLSNDDGVLAPGLLALTEALSAIAEVVVVAPESERSGSSSALTLDRPLHPVQLPNGFWAVNGFPADCVYVGLNGLFDEPFDLVISGINSGANMGDDVLYSGTVGAAFEGRGLALPALAVSLVGVHAKQYRDAVHFKVAAEWVRDFVQQGVPALPTGHIFNINIPDVAALTTVEVTRMGVRDVSQPVHSEIDPRGRKMYWVGKSGDPLGQDHVLHQPVAQTFTNQYGIESVEHFRTDFAALNDGFVSITPIRLDSTGYSTLVSLKQTLGQNRIVPM</sequence>
<dbReference type="AlphaFoldDB" id="A0A345P4J3"/>
<comment type="subcellular location">
    <subcellularLocation>
        <location evidence="3 9">Cytoplasm</location>
    </subcellularLocation>
</comment>
<evidence type="ECO:0000259" key="10">
    <source>
        <dbReference type="Pfam" id="PF01975"/>
    </source>
</evidence>
<organism evidence="11 12">
    <name type="scientific">Aquirhabdus parva</name>
    <dbReference type="NCBI Taxonomy" id="2283318"/>
    <lineage>
        <taxon>Bacteria</taxon>
        <taxon>Pseudomonadati</taxon>
        <taxon>Pseudomonadota</taxon>
        <taxon>Gammaproteobacteria</taxon>
        <taxon>Moraxellales</taxon>
        <taxon>Moraxellaceae</taxon>
        <taxon>Aquirhabdus</taxon>
    </lineage>
</organism>
<dbReference type="PANTHER" id="PTHR30457:SF12">
    <property type="entry name" value="5'_3'-NUCLEOTIDASE SURE"/>
    <property type="match status" value="1"/>
</dbReference>
<evidence type="ECO:0000256" key="2">
    <source>
        <dbReference type="ARBA" id="ARBA00001946"/>
    </source>
</evidence>
<evidence type="ECO:0000256" key="8">
    <source>
        <dbReference type="ARBA" id="ARBA00022801"/>
    </source>
</evidence>
<evidence type="ECO:0000256" key="9">
    <source>
        <dbReference type="HAMAP-Rule" id="MF_00060"/>
    </source>
</evidence>
<dbReference type="InterPro" id="IPR030048">
    <property type="entry name" value="SurE"/>
</dbReference>
<keyword evidence="6 9" id="KW-0479">Metal-binding</keyword>
<proteinExistence type="inferred from homology"/>
<feature type="binding site" evidence="9">
    <location>
        <position position="8"/>
    </location>
    <ligand>
        <name>a divalent metal cation</name>
        <dbReference type="ChEBI" id="CHEBI:60240"/>
    </ligand>
</feature>
<dbReference type="InterPro" id="IPR036523">
    <property type="entry name" value="SurE-like_sf"/>
</dbReference>
<dbReference type="GO" id="GO:0000166">
    <property type="term" value="F:nucleotide binding"/>
    <property type="evidence" value="ECO:0007669"/>
    <property type="project" value="UniProtKB-KW"/>
</dbReference>
<evidence type="ECO:0000313" key="11">
    <source>
        <dbReference type="EMBL" id="AXI02202.1"/>
    </source>
</evidence>
<dbReference type="GO" id="GO:0008254">
    <property type="term" value="F:3'-nucleotidase activity"/>
    <property type="evidence" value="ECO:0007669"/>
    <property type="project" value="TreeGrafter"/>
</dbReference>
<evidence type="ECO:0000256" key="4">
    <source>
        <dbReference type="ARBA" id="ARBA00011062"/>
    </source>
</evidence>
<dbReference type="EMBL" id="CP031222">
    <property type="protein sequence ID" value="AXI02202.1"/>
    <property type="molecule type" value="Genomic_DNA"/>
</dbReference>
<dbReference type="EC" id="3.1.3.5" evidence="9"/>
<dbReference type="SUPFAM" id="SSF64167">
    <property type="entry name" value="SurE-like"/>
    <property type="match status" value="1"/>
</dbReference>
<keyword evidence="7 9" id="KW-0547">Nucleotide-binding</keyword>
<dbReference type="KEGG" id="mbah:HYN46_04670"/>
<dbReference type="GO" id="GO:0008253">
    <property type="term" value="F:5'-nucleotidase activity"/>
    <property type="evidence" value="ECO:0007669"/>
    <property type="project" value="UniProtKB-UniRule"/>
</dbReference>
<comment type="function">
    <text evidence="9">Nucleotidase that shows phosphatase activity on nucleoside 5'-monophosphates.</text>
</comment>
<dbReference type="NCBIfam" id="TIGR00087">
    <property type="entry name" value="surE"/>
    <property type="match status" value="1"/>
</dbReference>